<dbReference type="GO" id="GO:0006814">
    <property type="term" value="P:sodium ion transport"/>
    <property type="evidence" value="ECO:0007669"/>
    <property type="project" value="InterPro"/>
</dbReference>
<dbReference type="AlphaFoldDB" id="A0A1J5TDE5"/>
<feature type="transmembrane region" description="Helical" evidence="1">
    <location>
        <begin position="81"/>
        <end position="99"/>
    </location>
</feature>
<dbReference type="SUPFAM" id="SSF103473">
    <property type="entry name" value="MFS general substrate transporter"/>
    <property type="match status" value="1"/>
</dbReference>
<dbReference type="GO" id="GO:0008643">
    <property type="term" value="P:carbohydrate transport"/>
    <property type="evidence" value="ECO:0007669"/>
    <property type="project" value="InterPro"/>
</dbReference>
<feature type="transmembrane region" description="Helical" evidence="1">
    <location>
        <begin position="151"/>
        <end position="172"/>
    </location>
</feature>
<name>A0A1J5TDE5_9ZZZZ</name>
<proteinExistence type="predicted"/>
<sequence length="496" mass="54616">MSHYKERLSFREKAGYSLGDAATNFFFQAMLMYQSRFYTDVMGISAATAGWLFLLVRIFDAGFDPLMGVLSDRTETRWGKFRPWVLWTAIPFGIVLWLSYTVPNFSSGGKIVYVFITYTLMMMMYSANNTPYSALNGVMTGDVNERTSLSTFRFVSAMAATLIVQGFTLPLVEKFGGKNPAHGWSVTFGIFGAIAVVFYVIAFLSSKERVHPDPKQKTSIIQDLKDVFHSPPWVVMFLITLCIFVTLSLRGGLLFYYFTYYVDHNALLNFVKDIGLGNVHAGTSEGWGKTMLGWFGFILQPDGSNVTAVGFSVFNMAGNLVTIVGVLVSKPLSIRFGKKAVFLTGIFGTALVTAAVFFVPATSIGWLMFLSLLWPVFYGPTIPLLWAMIADVADFSEWKTGRRATGMVYAGIVFALKAGLGLGGAIGGWLLAGYGYVPNAVQSPHALMGIRLCATLYPAIPFLIAFVAIALYPISKELNLRIGDELAERRKAFAKA</sequence>
<feature type="transmembrane region" description="Helical" evidence="1">
    <location>
        <begin position="233"/>
        <end position="258"/>
    </location>
</feature>
<dbReference type="CDD" id="cd17332">
    <property type="entry name" value="MFS_MelB_like"/>
    <property type="match status" value="1"/>
</dbReference>
<dbReference type="NCBIfam" id="TIGR00792">
    <property type="entry name" value="gph"/>
    <property type="match status" value="1"/>
</dbReference>
<feature type="transmembrane region" description="Helical" evidence="1">
    <location>
        <begin position="184"/>
        <end position="205"/>
    </location>
</feature>
<dbReference type="GO" id="GO:0005886">
    <property type="term" value="C:plasma membrane"/>
    <property type="evidence" value="ECO:0007669"/>
    <property type="project" value="TreeGrafter"/>
</dbReference>
<feature type="transmembrane region" description="Helical" evidence="1">
    <location>
        <begin position="111"/>
        <end position="130"/>
    </location>
</feature>
<keyword evidence="1" id="KW-0472">Membrane</keyword>
<dbReference type="EMBL" id="MLJW01000002">
    <property type="protein sequence ID" value="OIR18919.1"/>
    <property type="molecule type" value="Genomic_DNA"/>
</dbReference>
<accession>A0A1J5TDE5</accession>
<dbReference type="Pfam" id="PF13347">
    <property type="entry name" value="MFS_2"/>
    <property type="match status" value="2"/>
</dbReference>
<evidence type="ECO:0000313" key="2">
    <source>
        <dbReference type="EMBL" id="OIR18919.1"/>
    </source>
</evidence>
<feature type="transmembrane region" description="Helical" evidence="1">
    <location>
        <begin position="41"/>
        <end position="60"/>
    </location>
</feature>
<dbReference type="Gene3D" id="1.20.1250.20">
    <property type="entry name" value="MFS general substrate transporter like domains"/>
    <property type="match status" value="2"/>
</dbReference>
<dbReference type="PANTHER" id="PTHR11328">
    <property type="entry name" value="MAJOR FACILITATOR SUPERFAMILY DOMAIN-CONTAINING PROTEIN"/>
    <property type="match status" value="1"/>
</dbReference>
<gene>
    <name evidence="2" type="primary">yicJ_1</name>
    <name evidence="2" type="ORF">GALL_12620</name>
</gene>
<dbReference type="InterPro" id="IPR039672">
    <property type="entry name" value="MFS_2"/>
</dbReference>
<comment type="caution">
    <text evidence="2">The sequence shown here is derived from an EMBL/GenBank/DDBJ whole genome shotgun (WGS) entry which is preliminary data.</text>
</comment>
<dbReference type="InterPro" id="IPR001927">
    <property type="entry name" value="Na/Gal_symport"/>
</dbReference>
<organism evidence="2">
    <name type="scientific">mine drainage metagenome</name>
    <dbReference type="NCBI Taxonomy" id="410659"/>
    <lineage>
        <taxon>unclassified sequences</taxon>
        <taxon>metagenomes</taxon>
        <taxon>ecological metagenomes</taxon>
    </lineage>
</organism>
<feature type="transmembrane region" description="Helical" evidence="1">
    <location>
        <begin position="306"/>
        <end position="328"/>
    </location>
</feature>
<dbReference type="PANTHER" id="PTHR11328:SF24">
    <property type="entry name" value="MAJOR FACILITATOR SUPERFAMILY (MFS) PROFILE DOMAIN-CONTAINING PROTEIN"/>
    <property type="match status" value="1"/>
</dbReference>
<dbReference type="GO" id="GO:0015293">
    <property type="term" value="F:symporter activity"/>
    <property type="evidence" value="ECO:0007669"/>
    <property type="project" value="InterPro"/>
</dbReference>
<dbReference type="InterPro" id="IPR036259">
    <property type="entry name" value="MFS_trans_sf"/>
</dbReference>
<feature type="transmembrane region" description="Helical" evidence="1">
    <location>
        <begin position="449"/>
        <end position="472"/>
    </location>
</feature>
<feature type="transmembrane region" description="Helical" evidence="1">
    <location>
        <begin position="340"/>
        <end position="358"/>
    </location>
</feature>
<keyword evidence="1" id="KW-0812">Transmembrane</keyword>
<reference evidence="2" key="1">
    <citation type="submission" date="2016-10" db="EMBL/GenBank/DDBJ databases">
        <title>Sequence of Gallionella enrichment culture.</title>
        <authorList>
            <person name="Poehlein A."/>
            <person name="Muehling M."/>
            <person name="Daniel R."/>
        </authorList>
    </citation>
    <scope>NUCLEOTIDE SEQUENCE</scope>
</reference>
<feature type="transmembrane region" description="Helical" evidence="1">
    <location>
        <begin position="408"/>
        <end position="437"/>
    </location>
</feature>
<protein>
    <submittedName>
        <fullName evidence="2">Inner membrane symporter YicJ</fullName>
    </submittedName>
</protein>
<keyword evidence="1" id="KW-1133">Transmembrane helix</keyword>
<evidence type="ECO:0000256" key="1">
    <source>
        <dbReference type="SAM" id="Phobius"/>
    </source>
</evidence>
<feature type="transmembrane region" description="Helical" evidence="1">
    <location>
        <begin position="364"/>
        <end position="387"/>
    </location>
</feature>